<dbReference type="EMBL" id="BARU01016852">
    <property type="protein sequence ID" value="GAH53356.1"/>
    <property type="molecule type" value="Genomic_DNA"/>
</dbReference>
<organism evidence="1">
    <name type="scientific">marine sediment metagenome</name>
    <dbReference type="NCBI Taxonomy" id="412755"/>
    <lineage>
        <taxon>unclassified sequences</taxon>
        <taxon>metagenomes</taxon>
        <taxon>ecological metagenomes</taxon>
    </lineage>
</organism>
<proteinExistence type="predicted"/>
<reference evidence="1" key="1">
    <citation type="journal article" date="2014" name="Front. Microbiol.">
        <title>High frequency of phylogenetically diverse reductive dehalogenase-homologous genes in deep subseafloor sedimentary metagenomes.</title>
        <authorList>
            <person name="Kawai M."/>
            <person name="Futagami T."/>
            <person name="Toyoda A."/>
            <person name="Takaki Y."/>
            <person name="Nishi S."/>
            <person name="Hori S."/>
            <person name="Arai W."/>
            <person name="Tsubouchi T."/>
            <person name="Morono Y."/>
            <person name="Uchiyama I."/>
            <person name="Ito T."/>
            <person name="Fujiyama A."/>
            <person name="Inagaki F."/>
            <person name="Takami H."/>
        </authorList>
    </citation>
    <scope>NUCLEOTIDE SEQUENCE</scope>
    <source>
        <strain evidence="1">Expedition CK06-06</strain>
    </source>
</reference>
<evidence type="ECO:0000313" key="1">
    <source>
        <dbReference type="EMBL" id="GAH53356.1"/>
    </source>
</evidence>
<feature type="non-terminal residue" evidence="1">
    <location>
        <position position="36"/>
    </location>
</feature>
<comment type="caution">
    <text evidence="1">The sequence shown here is derived from an EMBL/GenBank/DDBJ whole genome shotgun (WGS) entry which is preliminary data.</text>
</comment>
<accession>X1G600</accession>
<protein>
    <submittedName>
        <fullName evidence="1">Uncharacterized protein</fullName>
    </submittedName>
</protein>
<gene>
    <name evidence="1" type="ORF">S03H2_27987</name>
</gene>
<dbReference type="AlphaFoldDB" id="X1G600"/>
<sequence>MGCWSLASLADSDSAASWSGYKAVTLMKQNYTNINR</sequence>
<name>X1G600_9ZZZZ</name>